<dbReference type="InterPro" id="IPR000873">
    <property type="entry name" value="AMP-dep_synth/lig_dom"/>
</dbReference>
<dbReference type="InterPro" id="IPR042099">
    <property type="entry name" value="ANL_N_sf"/>
</dbReference>
<protein>
    <recommendedName>
        <fullName evidence="2">AMP-dependent synthetase/ligase domain-containing protein</fullName>
    </recommendedName>
</protein>
<dbReference type="EMBL" id="BNBT01000039">
    <property type="protein sequence ID" value="GHE59683.1"/>
    <property type="molecule type" value="Genomic_DNA"/>
</dbReference>
<organism evidence="3 4">
    <name type="scientific">Streptomyces longispororuber</name>
    <dbReference type="NCBI Taxonomy" id="68230"/>
    <lineage>
        <taxon>Bacteria</taxon>
        <taxon>Bacillati</taxon>
        <taxon>Actinomycetota</taxon>
        <taxon>Actinomycetes</taxon>
        <taxon>Kitasatosporales</taxon>
        <taxon>Streptomycetaceae</taxon>
        <taxon>Streptomyces</taxon>
    </lineage>
</organism>
<reference evidence="3" key="1">
    <citation type="journal article" date="2014" name="Int. J. Syst. Evol. Microbiol.">
        <title>Complete genome sequence of Corynebacterium casei LMG S-19264T (=DSM 44701T), isolated from a smear-ripened cheese.</title>
        <authorList>
            <consortium name="US DOE Joint Genome Institute (JGI-PGF)"/>
            <person name="Walter F."/>
            <person name="Albersmeier A."/>
            <person name="Kalinowski J."/>
            <person name="Ruckert C."/>
        </authorList>
    </citation>
    <scope>NUCLEOTIDE SEQUENCE</scope>
    <source>
        <strain evidence="3">JCM 4784</strain>
    </source>
</reference>
<feature type="region of interest" description="Disordered" evidence="1">
    <location>
        <begin position="1"/>
        <end position="34"/>
    </location>
</feature>
<dbReference type="SUPFAM" id="SSF56801">
    <property type="entry name" value="Acetyl-CoA synthetase-like"/>
    <property type="match status" value="1"/>
</dbReference>
<name>A0A919DMI9_9ACTN</name>
<dbReference type="Proteomes" id="UP000608024">
    <property type="component" value="Unassembled WGS sequence"/>
</dbReference>
<dbReference type="GO" id="GO:0043041">
    <property type="term" value="P:amino acid activation for nonribosomal peptide biosynthetic process"/>
    <property type="evidence" value="ECO:0007669"/>
    <property type="project" value="TreeGrafter"/>
</dbReference>
<feature type="compositionally biased region" description="Low complexity" evidence="1">
    <location>
        <begin position="1"/>
        <end position="24"/>
    </location>
</feature>
<evidence type="ECO:0000313" key="3">
    <source>
        <dbReference type="EMBL" id="GHE59683.1"/>
    </source>
</evidence>
<sequence>MSDPRTTDPSTTDPSTTDTPVTGTRADTPVTGARTTDAWHELLHGRRWSSPDTMWVEDGTEYSGAEVGRLAAAVEAGVRAHGPARVVVIRSRSRLGCFAGQLGAWRAGSVAVADDHRLTEREFDRIRPDLVLTVSADPHPSVEPAARSPHRPRAEPLPDEVVAVNYTSGSTGSRKAVAVGRHNLLALFACRDLDVPAPGGRLTAGSFATPTYDGWWFDTWRTVARGGRVVCLPHVNDDVFAWPGLARTYGISRLLLPAAVLATVVEVLPEAVADIPWLFSGGEQFRVSTYRQARQAGLRHAFVNLYGPTEATFATHHYRLPEDLTAPAVPIGRPLQGCRQVLRPADDGPPGTRELVVTGPFVCLGYLDDGVLTHRFHDERGRPSYRTGDLVRTDGDGDLVFAGRLDGEVKVNGMRVDTAALEQRVTALPRVRDCRVVQGERHTVAFVRTDPATLGDPATRTRIETVVQDFSTAIGISLVDRYPVRAGGKVDVPTLMDHYRTTDKAEET</sequence>
<dbReference type="Pfam" id="PF00501">
    <property type="entry name" value="AMP-binding"/>
    <property type="match status" value="1"/>
</dbReference>
<dbReference type="PANTHER" id="PTHR45527">
    <property type="entry name" value="NONRIBOSOMAL PEPTIDE SYNTHETASE"/>
    <property type="match status" value="1"/>
</dbReference>
<evidence type="ECO:0000259" key="2">
    <source>
        <dbReference type="Pfam" id="PF00501"/>
    </source>
</evidence>
<evidence type="ECO:0000313" key="4">
    <source>
        <dbReference type="Proteomes" id="UP000608024"/>
    </source>
</evidence>
<reference evidence="3" key="2">
    <citation type="submission" date="2020-09" db="EMBL/GenBank/DDBJ databases">
        <authorList>
            <person name="Sun Q."/>
            <person name="Ohkuma M."/>
        </authorList>
    </citation>
    <scope>NUCLEOTIDE SEQUENCE</scope>
    <source>
        <strain evidence="3">JCM 4784</strain>
    </source>
</reference>
<keyword evidence="4" id="KW-1185">Reference proteome</keyword>
<dbReference type="GO" id="GO:0031177">
    <property type="term" value="F:phosphopantetheine binding"/>
    <property type="evidence" value="ECO:0007669"/>
    <property type="project" value="TreeGrafter"/>
</dbReference>
<dbReference type="PANTHER" id="PTHR45527:SF1">
    <property type="entry name" value="FATTY ACID SYNTHASE"/>
    <property type="match status" value="1"/>
</dbReference>
<proteinExistence type="predicted"/>
<dbReference type="Gene3D" id="3.30.300.30">
    <property type="match status" value="1"/>
</dbReference>
<dbReference type="RefSeq" id="WP_190136521.1">
    <property type="nucleotide sequence ID" value="NZ_BNBT01000039.1"/>
</dbReference>
<evidence type="ECO:0000256" key="1">
    <source>
        <dbReference type="SAM" id="MobiDB-lite"/>
    </source>
</evidence>
<dbReference type="InterPro" id="IPR045851">
    <property type="entry name" value="AMP-bd_C_sf"/>
</dbReference>
<feature type="domain" description="AMP-dependent synthetase/ligase" evidence="2">
    <location>
        <begin position="136"/>
        <end position="367"/>
    </location>
</feature>
<dbReference type="Gene3D" id="3.40.50.12780">
    <property type="entry name" value="N-terminal domain of ligase-like"/>
    <property type="match status" value="1"/>
</dbReference>
<gene>
    <name evidence="3" type="ORF">GCM10018785_31090</name>
</gene>
<dbReference type="GO" id="GO:0005737">
    <property type="term" value="C:cytoplasm"/>
    <property type="evidence" value="ECO:0007669"/>
    <property type="project" value="TreeGrafter"/>
</dbReference>
<dbReference type="AlphaFoldDB" id="A0A919DMI9"/>
<dbReference type="GO" id="GO:0044550">
    <property type="term" value="P:secondary metabolite biosynthetic process"/>
    <property type="evidence" value="ECO:0007669"/>
    <property type="project" value="TreeGrafter"/>
</dbReference>
<accession>A0A919DMI9</accession>
<comment type="caution">
    <text evidence="3">The sequence shown here is derived from an EMBL/GenBank/DDBJ whole genome shotgun (WGS) entry which is preliminary data.</text>
</comment>